<evidence type="ECO:0000259" key="5">
    <source>
        <dbReference type="Pfam" id="PF00535"/>
    </source>
</evidence>
<dbReference type="eggNOG" id="COG1215">
    <property type="taxonomic scope" value="Bacteria"/>
</dbReference>
<dbReference type="OrthoDB" id="9785185at2"/>
<keyword evidence="4" id="KW-0472">Membrane</keyword>
<keyword evidence="4" id="KW-0812">Transmembrane</keyword>
<dbReference type="Proteomes" id="UP000004947">
    <property type="component" value="Unassembled WGS sequence"/>
</dbReference>
<dbReference type="Pfam" id="PF00535">
    <property type="entry name" value="Glycos_transf_2"/>
    <property type="match status" value="1"/>
</dbReference>
<keyword evidence="4" id="KW-1133">Transmembrane helix</keyword>
<comment type="caution">
    <text evidence="6">The sequence shown here is derived from an EMBL/GenBank/DDBJ whole genome shotgun (WGS) entry which is preliminary data.</text>
</comment>
<protein>
    <submittedName>
        <fullName evidence="6">YveO</fullName>
    </submittedName>
</protein>
<dbReference type="STRING" id="313628.LNTAR_14547"/>
<evidence type="ECO:0000256" key="1">
    <source>
        <dbReference type="ARBA" id="ARBA00006739"/>
    </source>
</evidence>
<name>A6DHG1_9BACT</name>
<dbReference type="SUPFAM" id="SSF53448">
    <property type="entry name" value="Nucleotide-diphospho-sugar transferases"/>
    <property type="match status" value="1"/>
</dbReference>
<evidence type="ECO:0000256" key="2">
    <source>
        <dbReference type="ARBA" id="ARBA00022676"/>
    </source>
</evidence>
<keyword evidence="3" id="KW-0808">Transferase</keyword>
<dbReference type="GO" id="GO:0016757">
    <property type="term" value="F:glycosyltransferase activity"/>
    <property type="evidence" value="ECO:0007669"/>
    <property type="project" value="UniProtKB-KW"/>
</dbReference>
<evidence type="ECO:0000256" key="3">
    <source>
        <dbReference type="ARBA" id="ARBA00022679"/>
    </source>
</evidence>
<dbReference type="InterPro" id="IPR050834">
    <property type="entry name" value="Glycosyltransf_2"/>
</dbReference>
<reference evidence="6 7" key="1">
    <citation type="journal article" date="2010" name="J. Bacteriol.">
        <title>Genome sequence of Lentisphaera araneosa HTCC2155T, the type species of the order Lentisphaerales in the phylum Lentisphaerae.</title>
        <authorList>
            <person name="Thrash J.C."/>
            <person name="Cho J.C."/>
            <person name="Vergin K.L."/>
            <person name="Morris R.M."/>
            <person name="Giovannoni S.J."/>
        </authorList>
    </citation>
    <scope>NUCLEOTIDE SEQUENCE [LARGE SCALE GENOMIC DNA]</scope>
    <source>
        <strain evidence="6 7">HTCC2155</strain>
    </source>
</reference>
<sequence length="269" mass="31385">MMNKKPEISVIMAVYNCQDTVAEAIDSILNQTCQDFEFIICDDCSSDKTYEIVCEYAKRYPEQIKVLRNERNSKLAYALNHCLQHVQGKYVARMDGDDISVPDRLQKQSDFLEKNTEFSLVGSAISFFDNNGDWGKDIKKAIPNKYDLLKSGTFNHATIMMKKEAYEAIGYYTDLPRTLRCEDVDLWFKFFAKAFVGYNTSEILYRVRLDESGMKRRTFALRLNSIKTRIAGYQLLNFPWYCYFFILKPFIAGLIPNSLMLIYHKLKLR</sequence>
<dbReference type="PANTHER" id="PTHR43685">
    <property type="entry name" value="GLYCOSYLTRANSFERASE"/>
    <property type="match status" value="1"/>
</dbReference>
<dbReference type="InterPro" id="IPR029044">
    <property type="entry name" value="Nucleotide-diphossugar_trans"/>
</dbReference>
<keyword evidence="7" id="KW-1185">Reference proteome</keyword>
<gene>
    <name evidence="6" type="ORF">LNTAR_14547</name>
</gene>
<proteinExistence type="inferred from homology"/>
<feature type="transmembrane region" description="Helical" evidence="4">
    <location>
        <begin position="238"/>
        <end position="263"/>
    </location>
</feature>
<evidence type="ECO:0000256" key="4">
    <source>
        <dbReference type="SAM" id="Phobius"/>
    </source>
</evidence>
<feature type="domain" description="Glycosyltransferase 2-like" evidence="5">
    <location>
        <begin position="9"/>
        <end position="168"/>
    </location>
</feature>
<dbReference type="EMBL" id="ABCK01000003">
    <property type="protein sequence ID" value="EDM29044.1"/>
    <property type="molecule type" value="Genomic_DNA"/>
</dbReference>
<organism evidence="6 7">
    <name type="scientific">Lentisphaera araneosa HTCC2155</name>
    <dbReference type="NCBI Taxonomy" id="313628"/>
    <lineage>
        <taxon>Bacteria</taxon>
        <taxon>Pseudomonadati</taxon>
        <taxon>Lentisphaerota</taxon>
        <taxon>Lentisphaeria</taxon>
        <taxon>Lentisphaerales</taxon>
        <taxon>Lentisphaeraceae</taxon>
        <taxon>Lentisphaera</taxon>
    </lineage>
</organism>
<dbReference type="InterPro" id="IPR001173">
    <property type="entry name" value="Glyco_trans_2-like"/>
</dbReference>
<keyword evidence="2" id="KW-0328">Glycosyltransferase</keyword>
<evidence type="ECO:0000313" key="7">
    <source>
        <dbReference type="Proteomes" id="UP000004947"/>
    </source>
</evidence>
<dbReference type="AlphaFoldDB" id="A6DHG1"/>
<comment type="similarity">
    <text evidence="1">Belongs to the glycosyltransferase 2 family.</text>
</comment>
<dbReference type="RefSeq" id="WP_007277346.1">
    <property type="nucleotide sequence ID" value="NZ_ABCK01000003.1"/>
</dbReference>
<dbReference type="PANTHER" id="PTHR43685:SF5">
    <property type="entry name" value="GLYCOSYLTRANSFERASE EPSE-RELATED"/>
    <property type="match status" value="1"/>
</dbReference>
<dbReference type="Gene3D" id="3.90.550.10">
    <property type="entry name" value="Spore Coat Polysaccharide Biosynthesis Protein SpsA, Chain A"/>
    <property type="match status" value="1"/>
</dbReference>
<accession>A6DHG1</accession>
<evidence type="ECO:0000313" key="6">
    <source>
        <dbReference type="EMBL" id="EDM29044.1"/>
    </source>
</evidence>